<name>A0AAN8MGN2_9PEZI</name>
<comment type="subcellular location">
    <subcellularLocation>
        <location evidence="1">Mitochondrion</location>
    </subcellularLocation>
</comment>
<keyword evidence="3" id="KW-0809">Transit peptide</keyword>
<evidence type="ECO:0000256" key="6">
    <source>
        <dbReference type="ARBA" id="ARBA00044735"/>
    </source>
</evidence>
<accession>A0AAN8MGN2</accession>
<comment type="similarity">
    <text evidence="2">Belongs to the complex I LYR family.</text>
</comment>
<evidence type="ECO:0000256" key="1">
    <source>
        <dbReference type="ARBA" id="ARBA00004173"/>
    </source>
</evidence>
<reference evidence="8 9" key="1">
    <citation type="submission" date="2019-10" db="EMBL/GenBank/DDBJ databases">
        <authorList>
            <person name="Palmer J.M."/>
        </authorList>
    </citation>
    <scope>NUCLEOTIDE SEQUENCE [LARGE SCALE GENOMIC DNA]</scope>
    <source>
        <strain evidence="8 9">TWF718</strain>
    </source>
</reference>
<dbReference type="GO" id="GO:0005739">
    <property type="term" value="C:mitochondrion"/>
    <property type="evidence" value="ECO:0007669"/>
    <property type="project" value="UniProtKB-SubCell"/>
</dbReference>
<evidence type="ECO:0000313" key="8">
    <source>
        <dbReference type="EMBL" id="KAK6333169.1"/>
    </source>
</evidence>
<protein>
    <recommendedName>
        <fullName evidence="5">LYR motif-containing protein 2</fullName>
    </recommendedName>
</protein>
<keyword evidence="4" id="KW-0496">Mitochondrion</keyword>
<keyword evidence="9" id="KW-1185">Reference proteome</keyword>
<organism evidence="8 9">
    <name type="scientific">Orbilia javanica</name>
    <dbReference type="NCBI Taxonomy" id="47235"/>
    <lineage>
        <taxon>Eukaryota</taxon>
        <taxon>Fungi</taxon>
        <taxon>Dikarya</taxon>
        <taxon>Ascomycota</taxon>
        <taxon>Pezizomycotina</taxon>
        <taxon>Orbiliomycetes</taxon>
        <taxon>Orbiliales</taxon>
        <taxon>Orbiliaceae</taxon>
        <taxon>Orbilia</taxon>
    </lineage>
</organism>
<dbReference type="AlphaFoldDB" id="A0AAN8MGN2"/>
<comment type="caution">
    <text evidence="8">The sequence shown here is derived from an EMBL/GenBank/DDBJ whole genome shotgun (WGS) entry which is preliminary data.</text>
</comment>
<dbReference type="PANTHER" id="PTHR13675:SF0">
    <property type="entry name" value="LYR MOTIF-CONTAINING PROTEIN 2"/>
    <property type="match status" value="1"/>
</dbReference>
<evidence type="ECO:0000256" key="4">
    <source>
        <dbReference type="ARBA" id="ARBA00023128"/>
    </source>
</evidence>
<proteinExistence type="inferred from homology"/>
<gene>
    <name evidence="8" type="ORF">TWF718_010992</name>
</gene>
<evidence type="ECO:0000313" key="9">
    <source>
        <dbReference type="Proteomes" id="UP001313282"/>
    </source>
</evidence>
<dbReference type="EMBL" id="JAVHNR010000009">
    <property type="protein sequence ID" value="KAK6333169.1"/>
    <property type="molecule type" value="Genomic_DNA"/>
</dbReference>
<dbReference type="Proteomes" id="UP001313282">
    <property type="component" value="Unassembled WGS sequence"/>
</dbReference>
<dbReference type="InterPro" id="IPR045293">
    <property type="entry name" value="Complex1_LYR_LYRM2"/>
</dbReference>
<evidence type="ECO:0000256" key="3">
    <source>
        <dbReference type="ARBA" id="ARBA00022946"/>
    </source>
</evidence>
<dbReference type="InterPro" id="IPR008011">
    <property type="entry name" value="Complex1_LYR_dom"/>
</dbReference>
<evidence type="ECO:0000259" key="7">
    <source>
        <dbReference type="Pfam" id="PF05347"/>
    </source>
</evidence>
<dbReference type="Pfam" id="PF05347">
    <property type="entry name" value="Complex1_LYR"/>
    <property type="match status" value="1"/>
</dbReference>
<dbReference type="CDD" id="cd20262">
    <property type="entry name" value="Complex1_LYR_LYRM2"/>
    <property type="match status" value="1"/>
</dbReference>
<evidence type="ECO:0000256" key="2">
    <source>
        <dbReference type="ARBA" id="ARBA00009508"/>
    </source>
</evidence>
<dbReference type="PANTHER" id="PTHR13675">
    <property type="entry name" value="LYR MOTIF-CONTAINING PROTEIN 2"/>
    <property type="match status" value="1"/>
</dbReference>
<feature type="domain" description="Complex 1 LYR protein" evidence="7">
    <location>
        <begin position="27"/>
        <end position="83"/>
    </location>
</feature>
<evidence type="ECO:0000256" key="5">
    <source>
        <dbReference type="ARBA" id="ARBA00026235"/>
    </source>
</evidence>
<comment type="function">
    <text evidence="6">Involved in efficient integration of the N-module into mitochondrial respiratory chain complex I.</text>
</comment>
<sequence length="187" mass="22273">MIVAFRRYASSRSGAKLGLDRWIQRSRVLALWREILRSIRHIEDPATREEMRSWARHEFKRNKGVQEMTQIRYLISQGRHEMETIIFYLKTVGQLSTPKRYLWDRLVEDMYILEKREDFRVTLERLDSCWLYLAVGDAMLHDLATIDLLSRHIANPSPIDTYIRKDFPSTRLPKNGAVQLIRSDPKR</sequence>